<gene>
    <name evidence="4" type="ORF">AZI85_12055</name>
    <name evidence="5" type="ORF">AZI87_07600</name>
</gene>
<dbReference type="EMBL" id="LUKD01000001">
    <property type="protein sequence ID" value="KYG69076.1"/>
    <property type="molecule type" value="Genomic_DNA"/>
</dbReference>
<dbReference type="SUPFAM" id="SSF81901">
    <property type="entry name" value="HCP-like"/>
    <property type="match status" value="1"/>
</dbReference>
<name>A0A150WCV3_BDEBC</name>
<evidence type="ECO:0000313" key="7">
    <source>
        <dbReference type="Proteomes" id="UP000075799"/>
    </source>
</evidence>
<dbReference type="PANTHER" id="PTHR45586">
    <property type="entry name" value="TPR REPEAT-CONTAINING PROTEIN PA4667"/>
    <property type="match status" value="1"/>
</dbReference>
<dbReference type="Gene3D" id="1.25.40.10">
    <property type="entry name" value="Tetratricopeptide repeat domain"/>
    <property type="match status" value="2"/>
</dbReference>
<dbReference type="AlphaFoldDB" id="A0A150WCV3"/>
<dbReference type="EMBL" id="LUKF01000019">
    <property type="protein sequence ID" value="KYG60720.1"/>
    <property type="molecule type" value="Genomic_DNA"/>
</dbReference>
<dbReference type="PROSITE" id="PS50293">
    <property type="entry name" value="TPR_REGION"/>
    <property type="match status" value="1"/>
</dbReference>
<dbReference type="RefSeq" id="WP_063205946.1">
    <property type="nucleotide sequence ID" value="NZ_CP168967.1"/>
</dbReference>
<dbReference type="InterPro" id="IPR019734">
    <property type="entry name" value="TPR_rpt"/>
</dbReference>
<dbReference type="SMART" id="SM00028">
    <property type="entry name" value="TPR"/>
    <property type="match status" value="5"/>
</dbReference>
<feature type="repeat" description="TPR" evidence="3">
    <location>
        <begin position="39"/>
        <end position="72"/>
    </location>
</feature>
<evidence type="ECO:0000256" key="2">
    <source>
        <dbReference type="ARBA" id="ARBA00022803"/>
    </source>
</evidence>
<evidence type="ECO:0000256" key="3">
    <source>
        <dbReference type="PROSITE-ProRule" id="PRU00339"/>
    </source>
</evidence>
<proteinExistence type="predicted"/>
<evidence type="ECO:0000256" key="1">
    <source>
        <dbReference type="ARBA" id="ARBA00022737"/>
    </source>
</evidence>
<dbReference type="Proteomes" id="UP000075799">
    <property type="component" value="Unassembled WGS sequence"/>
</dbReference>
<dbReference type="Pfam" id="PF14559">
    <property type="entry name" value="TPR_19"/>
    <property type="match status" value="1"/>
</dbReference>
<keyword evidence="1" id="KW-0677">Repeat</keyword>
<dbReference type="Proteomes" id="UP000075391">
    <property type="component" value="Unassembled WGS sequence"/>
</dbReference>
<evidence type="ECO:0000313" key="6">
    <source>
        <dbReference type="Proteomes" id="UP000075391"/>
    </source>
</evidence>
<feature type="repeat" description="TPR" evidence="3">
    <location>
        <begin position="119"/>
        <end position="152"/>
    </location>
</feature>
<dbReference type="PANTHER" id="PTHR45586:SF1">
    <property type="entry name" value="LIPOPOLYSACCHARIDE ASSEMBLY PROTEIN B"/>
    <property type="match status" value="1"/>
</dbReference>
<sequence>MNALHDDMLSEARGYFINGNYKMAEPILNQMLLQNTRNPEVYQMLATIFYDKGQFSKAIKTFKRALEIDPTYTDASVGLSIILNDLGKYDEGKQVFLDAQVQLEKKSGKQDPFVDEKLASKHEELADLYYQYKRYNEALEQLLKAQKLSSRKAEVTMRIAEVHVQLGQHDRAIKDLKALIREYPHLIPARLKLGAIYYNSNNIAEATEQWENILIRDPQHPEALRYLKMAQAAGITSIDL</sequence>
<dbReference type="OrthoDB" id="5290873at2"/>
<reference evidence="6 7" key="1">
    <citation type="submission" date="2016-03" db="EMBL/GenBank/DDBJ databases">
        <authorList>
            <person name="Ploux O."/>
        </authorList>
    </citation>
    <scope>NUCLEOTIDE SEQUENCE [LARGE SCALE GENOMIC DNA]</scope>
    <source>
        <strain evidence="4 6">BER2</strain>
        <strain evidence="5 7">EC13</strain>
    </source>
</reference>
<keyword evidence="2 3" id="KW-0802">TPR repeat</keyword>
<protein>
    <submittedName>
        <fullName evidence="4">Uncharacterized protein</fullName>
    </submittedName>
</protein>
<dbReference type="PROSITE" id="PS50005">
    <property type="entry name" value="TPR"/>
    <property type="match status" value="3"/>
</dbReference>
<feature type="repeat" description="TPR" evidence="3">
    <location>
        <begin position="187"/>
        <end position="220"/>
    </location>
</feature>
<organism evidence="4 6">
    <name type="scientific">Bdellovibrio bacteriovorus</name>
    <dbReference type="NCBI Taxonomy" id="959"/>
    <lineage>
        <taxon>Bacteria</taxon>
        <taxon>Pseudomonadati</taxon>
        <taxon>Bdellovibrionota</taxon>
        <taxon>Bdellovibrionia</taxon>
        <taxon>Bdellovibrionales</taxon>
        <taxon>Pseudobdellovibrionaceae</taxon>
        <taxon>Bdellovibrio</taxon>
    </lineage>
</organism>
<evidence type="ECO:0000313" key="5">
    <source>
        <dbReference type="EMBL" id="KYG69076.1"/>
    </source>
</evidence>
<evidence type="ECO:0000313" key="4">
    <source>
        <dbReference type="EMBL" id="KYG60720.1"/>
    </source>
</evidence>
<dbReference type="InterPro" id="IPR051012">
    <property type="entry name" value="CellSynth/LPSAsmb/PSIAsmb"/>
</dbReference>
<dbReference type="InterPro" id="IPR011990">
    <property type="entry name" value="TPR-like_helical_dom_sf"/>
</dbReference>
<comment type="caution">
    <text evidence="4">The sequence shown here is derived from an EMBL/GenBank/DDBJ whole genome shotgun (WGS) entry which is preliminary data.</text>
</comment>
<accession>A0A150WCV3</accession>
<dbReference type="Pfam" id="PF00515">
    <property type="entry name" value="TPR_1"/>
    <property type="match status" value="1"/>
</dbReference>